<accession>A0A6N6RLJ8</accession>
<comment type="caution">
    <text evidence="1">The sequence shown here is derived from an EMBL/GenBank/DDBJ whole genome shotgun (WGS) entry which is preliminary data.</text>
</comment>
<evidence type="ECO:0000313" key="2">
    <source>
        <dbReference type="Proteomes" id="UP000468650"/>
    </source>
</evidence>
<name>A0A6N6RLJ8_9FLAO</name>
<gene>
    <name evidence="1" type="ORF">F8C67_01560</name>
</gene>
<reference evidence="1 2" key="1">
    <citation type="submission" date="2019-09" db="EMBL/GenBank/DDBJ databases">
        <title>Genomes of family Cryomorphaceae.</title>
        <authorList>
            <person name="Bowman J.P."/>
        </authorList>
    </citation>
    <scope>NUCLEOTIDE SEQUENCE [LARGE SCALE GENOMIC DNA]</scope>
    <source>
        <strain evidence="1 2">LMG 25704</strain>
    </source>
</reference>
<proteinExistence type="predicted"/>
<sequence>MLQNRKGEEWRTLVFEADNAPKKKYAVSNYGRIAAFVSDLKDGRLLKGGIIGGYPSMKIRIHRKDKTHYIHKLVGEYFVDGCEGDKDRLIHLDYDKRNNHFSNLRWVNREDYLEHQRKNPAVIKAKKKQAEYLPEVGHKLSSTDVMRIKKKIWDPSRKTRLRMIAKQFGISEMQLYRIKSGENWSHVRVENEPEHTLRKNR</sequence>
<evidence type="ECO:0008006" key="3">
    <source>
        <dbReference type="Google" id="ProtNLM"/>
    </source>
</evidence>
<dbReference type="Gene3D" id="3.90.75.20">
    <property type="match status" value="1"/>
</dbReference>
<dbReference type="SUPFAM" id="SSF54060">
    <property type="entry name" value="His-Me finger endonucleases"/>
    <property type="match status" value="1"/>
</dbReference>
<organism evidence="1 2">
    <name type="scientific">Phaeocystidibacter luteus</name>
    <dbReference type="NCBI Taxonomy" id="911197"/>
    <lineage>
        <taxon>Bacteria</taxon>
        <taxon>Pseudomonadati</taxon>
        <taxon>Bacteroidota</taxon>
        <taxon>Flavobacteriia</taxon>
        <taxon>Flavobacteriales</taxon>
        <taxon>Phaeocystidibacteraceae</taxon>
        <taxon>Phaeocystidibacter</taxon>
    </lineage>
</organism>
<dbReference type="InterPro" id="IPR044925">
    <property type="entry name" value="His-Me_finger_sf"/>
</dbReference>
<keyword evidence="2" id="KW-1185">Reference proteome</keyword>
<protein>
    <recommendedName>
        <fullName evidence="3">HNH endonuclease</fullName>
    </recommendedName>
</protein>
<dbReference type="Proteomes" id="UP000468650">
    <property type="component" value="Unassembled WGS sequence"/>
</dbReference>
<dbReference type="OrthoDB" id="6631788at2"/>
<dbReference type="EMBL" id="WBVO01000001">
    <property type="protein sequence ID" value="KAB2814449.1"/>
    <property type="molecule type" value="Genomic_DNA"/>
</dbReference>
<dbReference type="AlphaFoldDB" id="A0A6N6RLJ8"/>
<dbReference type="RefSeq" id="WP_151666029.1">
    <property type="nucleotide sequence ID" value="NZ_WBVO01000001.1"/>
</dbReference>
<evidence type="ECO:0000313" key="1">
    <source>
        <dbReference type="EMBL" id="KAB2814449.1"/>
    </source>
</evidence>